<accession>A0ABP9KM09</accession>
<dbReference type="RefSeq" id="WP_345497049.1">
    <property type="nucleotide sequence ID" value="NZ_BAABJM010000003.1"/>
</dbReference>
<protein>
    <submittedName>
        <fullName evidence="6">LysR substrate-binding domain-containing protein</fullName>
    </submittedName>
</protein>
<dbReference type="Gene3D" id="1.10.10.10">
    <property type="entry name" value="Winged helix-like DNA-binding domain superfamily/Winged helix DNA-binding domain"/>
    <property type="match status" value="1"/>
</dbReference>
<evidence type="ECO:0000259" key="5">
    <source>
        <dbReference type="PROSITE" id="PS50931"/>
    </source>
</evidence>
<comment type="similarity">
    <text evidence="1">Belongs to the LysR transcriptional regulatory family.</text>
</comment>
<dbReference type="Pfam" id="PF03466">
    <property type="entry name" value="LysR_substrate"/>
    <property type="match status" value="1"/>
</dbReference>
<keyword evidence="3" id="KW-0238">DNA-binding</keyword>
<dbReference type="InterPro" id="IPR036390">
    <property type="entry name" value="WH_DNA-bd_sf"/>
</dbReference>
<dbReference type="PRINTS" id="PR00039">
    <property type="entry name" value="HTHLYSR"/>
</dbReference>
<dbReference type="InterPro" id="IPR005119">
    <property type="entry name" value="LysR_subst-bd"/>
</dbReference>
<dbReference type="PROSITE" id="PS50931">
    <property type="entry name" value="HTH_LYSR"/>
    <property type="match status" value="1"/>
</dbReference>
<comment type="caution">
    <text evidence="6">The sequence shown here is derived from an EMBL/GenBank/DDBJ whole genome shotgun (WGS) entry which is preliminary data.</text>
</comment>
<sequence length="320" mass="33680">MELRQLRYLVAVAEDGNFTKAAARLHLAQPGLSAQIRQLERELGQQLLDRGGRTVTPTEVGAAVLRHAHATLDAVERITSTVAEFSGLLRGQVRVGLISGAATEELDVASVLADFHDDHPQVGISLTEDTSERMLAALGRGELDLALVGLTGAPVDSGIGLDIVLETPVVAAVATDDRTHGAEIALAELRAQQLICLTRGTGLRGVFERSCAAAGFTPDVAFEAAAPALLLRLAARGLGMAVVPALTDSEAAAAGVRVVRIVEPEIHGRLALARRADRPLTPATTVLLGQLRIASRANRKKPLRQDMGVAHPAVCSRGSW</sequence>
<reference evidence="7" key="1">
    <citation type="journal article" date="2019" name="Int. J. Syst. Evol. Microbiol.">
        <title>The Global Catalogue of Microorganisms (GCM) 10K type strain sequencing project: providing services to taxonomists for standard genome sequencing and annotation.</title>
        <authorList>
            <consortium name="The Broad Institute Genomics Platform"/>
            <consortium name="The Broad Institute Genome Sequencing Center for Infectious Disease"/>
            <person name="Wu L."/>
            <person name="Ma J."/>
        </authorList>
    </citation>
    <scope>NUCLEOTIDE SEQUENCE [LARGE SCALE GENOMIC DNA]</scope>
    <source>
        <strain evidence="7">JCM 18298</strain>
    </source>
</reference>
<dbReference type="InterPro" id="IPR036388">
    <property type="entry name" value="WH-like_DNA-bd_sf"/>
</dbReference>
<dbReference type="PANTHER" id="PTHR30419">
    <property type="entry name" value="HTH-TYPE TRANSCRIPTIONAL REGULATOR YBHD"/>
    <property type="match status" value="1"/>
</dbReference>
<keyword evidence="2" id="KW-0805">Transcription regulation</keyword>
<proteinExistence type="inferred from homology"/>
<dbReference type="CDD" id="cd05466">
    <property type="entry name" value="PBP2_LTTR_substrate"/>
    <property type="match status" value="1"/>
</dbReference>
<name>A0ABP9KM09_9NOCA</name>
<gene>
    <name evidence="6" type="ORF">GCM10023318_39930</name>
</gene>
<dbReference type="SUPFAM" id="SSF46785">
    <property type="entry name" value="Winged helix' DNA-binding domain"/>
    <property type="match status" value="1"/>
</dbReference>
<evidence type="ECO:0000313" key="6">
    <source>
        <dbReference type="EMBL" id="GAA5059430.1"/>
    </source>
</evidence>
<organism evidence="6 7">
    <name type="scientific">Nocardia callitridis</name>
    <dbReference type="NCBI Taxonomy" id="648753"/>
    <lineage>
        <taxon>Bacteria</taxon>
        <taxon>Bacillati</taxon>
        <taxon>Actinomycetota</taxon>
        <taxon>Actinomycetes</taxon>
        <taxon>Mycobacteriales</taxon>
        <taxon>Nocardiaceae</taxon>
        <taxon>Nocardia</taxon>
    </lineage>
</organism>
<dbReference type="Proteomes" id="UP001500603">
    <property type="component" value="Unassembled WGS sequence"/>
</dbReference>
<feature type="domain" description="HTH lysR-type" evidence="5">
    <location>
        <begin position="1"/>
        <end position="58"/>
    </location>
</feature>
<dbReference type="Pfam" id="PF00126">
    <property type="entry name" value="HTH_1"/>
    <property type="match status" value="1"/>
</dbReference>
<dbReference type="InterPro" id="IPR050950">
    <property type="entry name" value="HTH-type_LysR_regulators"/>
</dbReference>
<evidence type="ECO:0000313" key="7">
    <source>
        <dbReference type="Proteomes" id="UP001500603"/>
    </source>
</evidence>
<evidence type="ECO:0000256" key="2">
    <source>
        <dbReference type="ARBA" id="ARBA00023015"/>
    </source>
</evidence>
<keyword evidence="7" id="KW-1185">Reference proteome</keyword>
<keyword evidence="4" id="KW-0804">Transcription</keyword>
<dbReference type="Gene3D" id="3.40.190.10">
    <property type="entry name" value="Periplasmic binding protein-like II"/>
    <property type="match status" value="2"/>
</dbReference>
<dbReference type="InterPro" id="IPR000847">
    <property type="entry name" value="LysR_HTH_N"/>
</dbReference>
<evidence type="ECO:0000256" key="3">
    <source>
        <dbReference type="ARBA" id="ARBA00023125"/>
    </source>
</evidence>
<evidence type="ECO:0000256" key="1">
    <source>
        <dbReference type="ARBA" id="ARBA00009437"/>
    </source>
</evidence>
<dbReference type="EMBL" id="BAABJM010000003">
    <property type="protein sequence ID" value="GAA5059430.1"/>
    <property type="molecule type" value="Genomic_DNA"/>
</dbReference>
<dbReference type="SUPFAM" id="SSF53850">
    <property type="entry name" value="Periplasmic binding protein-like II"/>
    <property type="match status" value="1"/>
</dbReference>
<evidence type="ECO:0000256" key="4">
    <source>
        <dbReference type="ARBA" id="ARBA00023163"/>
    </source>
</evidence>